<keyword evidence="8" id="KW-0762">Sugar transport</keyword>
<dbReference type="Gene3D" id="3.20.20.60">
    <property type="entry name" value="Phosphoenolpyruvate-binding domains"/>
    <property type="match status" value="1"/>
</dbReference>
<dbReference type="Proteomes" id="UP000016569">
    <property type="component" value="Unassembled WGS sequence"/>
</dbReference>
<evidence type="ECO:0000256" key="8">
    <source>
        <dbReference type="ARBA" id="ARBA00022597"/>
    </source>
</evidence>
<dbReference type="AlphaFoldDB" id="A0A8E0KLS8"/>
<feature type="domain" description="HPr" evidence="15">
    <location>
        <begin position="166"/>
        <end position="253"/>
    </location>
</feature>
<comment type="similarity">
    <text evidence="4">Belongs to the PEP-utilizing enzyme family.</text>
</comment>
<dbReference type="GO" id="GO:0008965">
    <property type="term" value="F:phosphoenolpyruvate-protein phosphotransferase activity"/>
    <property type="evidence" value="ECO:0007669"/>
    <property type="project" value="UniProtKB-EC"/>
</dbReference>
<dbReference type="CDD" id="cd00367">
    <property type="entry name" value="PTS-HPr_like"/>
    <property type="match status" value="1"/>
</dbReference>
<dbReference type="NCBIfam" id="TIGR00830">
    <property type="entry name" value="PTBA"/>
    <property type="match status" value="1"/>
</dbReference>
<dbReference type="SUPFAM" id="SSF52009">
    <property type="entry name" value="Phosphohistidine domain"/>
    <property type="match status" value="1"/>
</dbReference>
<dbReference type="InterPro" id="IPR036637">
    <property type="entry name" value="Phosphohistidine_dom_sf"/>
</dbReference>
<keyword evidence="7" id="KW-0963">Cytoplasm</keyword>
<dbReference type="Pfam" id="PF00358">
    <property type="entry name" value="PTS_EIIA_1"/>
    <property type="match status" value="1"/>
</dbReference>
<keyword evidence="17" id="KW-1185">Reference proteome</keyword>
<dbReference type="PROSITE" id="PS51350">
    <property type="entry name" value="PTS_HPR_DOM"/>
    <property type="match status" value="1"/>
</dbReference>
<dbReference type="PRINTS" id="PR01736">
    <property type="entry name" value="PHPHTRNFRASE"/>
</dbReference>
<dbReference type="InterPro" id="IPR001020">
    <property type="entry name" value="PTS_HPr_His_P_site"/>
</dbReference>
<organism evidence="16 17">
    <name type="scientific">Brevundimonas abyssalis TAR-001</name>
    <dbReference type="NCBI Taxonomy" id="1391729"/>
    <lineage>
        <taxon>Bacteria</taxon>
        <taxon>Pseudomonadati</taxon>
        <taxon>Pseudomonadota</taxon>
        <taxon>Alphaproteobacteria</taxon>
        <taxon>Caulobacterales</taxon>
        <taxon>Caulobacteraceae</taxon>
        <taxon>Brevundimonas</taxon>
    </lineage>
</organism>
<keyword evidence="13" id="KW-0460">Magnesium</keyword>
<evidence type="ECO:0000256" key="6">
    <source>
        <dbReference type="ARBA" id="ARBA00022448"/>
    </source>
</evidence>
<dbReference type="Pfam" id="PF05524">
    <property type="entry name" value="PEP-utilisers_N"/>
    <property type="match status" value="1"/>
</dbReference>
<dbReference type="NCBIfam" id="TIGR01417">
    <property type="entry name" value="PTS_I_fam"/>
    <property type="match status" value="1"/>
</dbReference>
<dbReference type="Gene3D" id="3.50.30.10">
    <property type="entry name" value="Phosphohistidine domain"/>
    <property type="match status" value="1"/>
</dbReference>
<feature type="domain" description="PTS EIIA type-1" evidence="14">
    <location>
        <begin position="22"/>
        <end position="126"/>
    </location>
</feature>
<dbReference type="InterPro" id="IPR035895">
    <property type="entry name" value="HPr-like_sf"/>
</dbReference>
<dbReference type="GO" id="GO:0016301">
    <property type="term" value="F:kinase activity"/>
    <property type="evidence" value="ECO:0007669"/>
    <property type="project" value="UniProtKB-KW"/>
</dbReference>
<dbReference type="InterPro" id="IPR008731">
    <property type="entry name" value="PTS_EIN"/>
</dbReference>
<dbReference type="Gene3D" id="2.70.70.10">
    <property type="entry name" value="Glucose Permease (Domain IIA)"/>
    <property type="match status" value="1"/>
</dbReference>
<dbReference type="NCBIfam" id="TIGR01003">
    <property type="entry name" value="PTS_HPr_family"/>
    <property type="match status" value="1"/>
</dbReference>
<evidence type="ECO:0000256" key="9">
    <source>
        <dbReference type="ARBA" id="ARBA00022679"/>
    </source>
</evidence>
<dbReference type="PROSITE" id="PS00371">
    <property type="entry name" value="PTS_EIIA_TYPE_1_HIS"/>
    <property type="match status" value="1"/>
</dbReference>
<evidence type="ECO:0000256" key="11">
    <source>
        <dbReference type="ARBA" id="ARBA00022723"/>
    </source>
</evidence>
<evidence type="ECO:0000256" key="2">
    <source>
        <dbReference type="ARBA" id="ARBA00001946"/>
    </source>
</evidence>
<dbReference type="InterPro" id="IPR036618">
    <property type="entry name" value="PtsI_HPr-bd_sf"/>
</dbReference>
<dbReference type="Gene3D" id="3.30.1340.10">
    <property type="entry name" value="HPr-like"/>
    <property type="match status" value="1"/>
</dbReference>
<dbReference type="PANTHER" id="PTHR46244:SF6">
    <property type="entry name" value="PHOSPHOENOLPYRUVATE-PROTEIN PHOSPHOTRANSFERASE"/>
    <property type="match status" value="1"/>
</dbReference>
<dbReference type="EC" id="2.7.3.9" evidence="5"/>
<dbReference type="GO" id="GO:0005737">
    <property type="term" value="C:cytoplasm"/>
    <property type="evidence" value="ECO:0007669"/>
    <property type="project" value="UniProtKB-SubCell"/>
</dbReference>
<dbReference type="InterPro" id="IPR040442">
    <property type="entry name" value="Pyrv_kinase-like_dom_sf"/>
</dbReference>
<keyword evidence="6" id="KW-0813">Transport</keyword>
<dbReference type="EMBL" id="BATC01000011">
    <property type="protein sequence ID" value="GAD58757.1"/>
    <property type="molecule type" value="Genomic_DNA"/>
</dbReference>
<comment type="catalytic activity">
    <reaction evidence="1">
        <text>L-histidyl-[protein] + phosphoenolpyruvate = N(pros)-phospho-L-histidyl-[protein] + pyruvate</text>
        <dbReference type="Rhea" id="RHEA:23880"/>
        <dbReference type="Rhea" id="RHEA-COMP:9745"/>
        <dbReference type="Rhea" id="RHEA-COMP:9746"/>
        <dbReference type="ChEBI" id="CHEBI:15361"/>
        <dbReference type="ChEBI" id="CHEBI:29979"/>
        <dbReference type="ChEBI" id="CHEBI:58702"/>
        <dbReference type="ChEBI" id="CHEBI:64837"/>
        <dbReference type="EC" id="2.7.3.9"/>
    </reaction>
</comment>
<evidence type="ECO:0000256" key="12">
    <source>
        <dbReference type="ARBA" id="ARBA00022777"/>
    </source>
</evidence>
<keyword evidence="12" id="KW-0418">Kinase</keyword>
<dbReference type="InterPro" id="IPR008279">
    <property type="entry name" value="PEP-util_enz_mobile_dom"/>
</dbReference>
<comment type="caution">
    <text evidence="16">The sequence shown here is derived from an EMBL/GenBank/DDBJ whole genome shotgun (WGS) entry which is preliminary data.</text>
</comment>
<dbReference type="InterPro" id="IPR015813">
    <property type="entry name" value="Pyrv/PenolPyrv_kinase-like_dom"/>
</dbReference>
<reference evidence="17" key="1">
    <citation type="journal article" date="2013" name="Genome Announc.">
        <title>Draft Genome Sequence of the Dimorphic Prosthecate Bacterium Brevundimonas abyssalis TAR-001T.</title>
        <authorList>
            <person name="Tsubouchi T."/>
            <person name="Nishi S."/>
            <person name="Usui K."/>
            <person name="Shimane Y."/>
            <person name="Takaki Y."/>
            <person name="Maruyama T."/>
            <person name="Hatada Y."/>
        </authorList>
    </citation>
    <scope>NUCLEOTIDE SEQUENCE [LARGE SCALE GENOMIC DNA]</scope>
    <source>
        <strain evidence="17">TAR-001</strain>
    </source>
</reference>
<evidence type="ECO:0000256" key="10">
    <source>
        <dbReference type="ARBA" id="ARBA00022683"/>
    </source>
</evidence>
<comment type="cofactor">
    <cofactor evidence="2">
        <name>Mg(2+)</name>
        <dbReference type="ChEBI" id="CHEBI:18420"/>
    </cofactor>
</comment>
<dbReference type="InterPro" id="IPR000032">
    <property type="entry name" value="HPr-like"/>
</dbReference>
<protein>
    <recommendedName>
        <fullName evidence="5">phosphoenolpyruvate--protein phosphotransferase</fullName>
        <ecNumber evidence="5">2.7.3.9</ecNumber>
    </recommendedName>
</protein>
<evidence type="ECO:0000259" key="15">
    <source>
        <dbReference type="PROSITE" id="PS51350"/>
    </source>
</evidence>
<evidence type="ECO:0000256" key="13">
    <source>
        <dbReference type="ARBA" id="ARBA00022842"/>
    </source>
</evidence>
<evidence type="ECO:0000313" key="16">
    <source>
        <dbReference type="EMBL" id="GAD58757.1"/>
    </source>
</evidence>
<dbReference type="PROSITE" id="PS00369">
    <property type="entry name" value="PTS_HPR_HIS"/>
    <property type="match status" value="1"/>
</dbReference>
<sequence>MTDIVLVAPMAGWAAPLSEAPDPVFAERMMGDGVAVDPIEGVLRAPCDGVVTILAPALHAVTLRGESGVEVLMHIGLETVALKGEGFTARVIEGQAVKAGDPLIEFDLDLIGGQAKSLITPIIITNGEAFEVANRVTDREVQAGDPLMTLRASGRTGPVVEAAGVEAERKVVTPLAHGIHARPAARIAALAKGFDAEVTVAAFNRRSSARSPVGVMALAIRHGDAITLSASGPDAARAVEALAELIEGGMGEAGAAPAAKVTPEPVPRPRRALHTGVLRGVTAAPGVAIGQAARLIRTEIEVSVDGRGASAEHDALNGALETVRERLQALTGGDATRGAIAGAHLAFLDDPELLASAQRGINEGRSAGHAWRTAIDGFVQALNALGDRRMAERVDDLKDLERQVLAVLTGEGEGGPDVPQGAVVIAEELAPSQVMALDPSRIGGLCIARGGPTSHVAILAASMGLPCLVAVGDALMDVMDGAALILDADAGTCGCRPTAAALGAAQTELARRHQRHAAALENAGEDCRLLDGTRIEVFANLGAVGEAERAVANGAEGCGLLRTEFLFLERDTAPDEDEQAAQYQAIADGLGGRPLIVRTLDAGGDKPMPYLPIPHEENPALGLRGVRVGLWRPQMLMTQLRAILRVAPAGQCKIMVPMVASPDELAAVRRMLEEARRDMGVATPVQLGVMIETPAAAVTADLIAEQADFLSIGTNDLTQYVLARDRGNPAVAADIDGLHPAVLRLIRQTCEAGQAKGRWVGVCGGLAGDMAAAPILVGLGVTELSAAPAVLPDLKALLRGLTMDVCRDLATRALACASVDEVRALADDFRRGADR</sequence>
<evidence type="ECO:0000259" key="14">
    <source>
        <dbReference type="PROSITE" id="PS51093"/>
    </source>
</evidence>
<dbReference type="InterPro" id="IPR050499">
    <property type="entry name" value="PEP-utilizing_PTS_enzyme"/>
</dbReference>
<dbReference type="InterPro" id="IPR001127">
    <property type="entry name" value="PTS_EIIA_1_perm"/>
</dbReference>
<accession>A0A8E0KLS8</accession>
<evidence type="ECO:0000256" key="7">
    <source>
        <dbReference type="ARBA" id="ARBA00022490"/>
    </source>
</evidence>
<dbReference type="SUPFAM" id="SSF55594">
    <property type="entry name" value="HPr-like"/>
    <property type="match status" value="1"/>
</dbReference>
<evidence type="ECO:0000256" key="3">
    <source>
        <dbReference type="ARBA" id="ARBA00004496"/>
    </source>
</evidence>
<dbReference type="Pfam" id="PF02896">
    <property type="entry name" value="PEP-utilizers_C"/>
    <property type="match status" value="1"/>
</dbReference>
<evidence type="ECO:0000313" key="17">
    <source>
        <dbReference type="Proteomes" id="UP000016569"/>
    </source>
</evidence>
<evidence type="ECO:0000256" key="4">
    <source>
        <dbReference type="ARBA" id="ARBA00007837"/>
    </source>
</evidence>
<dbReference type="GO" id="GO:0009401">
    <property type="term" value="P:phosphoenolpyruvate-dependent sugar phosphotransferase system"/>
    <property type="evidence" value="ECO:0007669"/>
    <property type="project" value="UniProtKB-KW"/>
</dbReference>
<dbReference type="Pfam" id="PF00391">
    <property type="entry name" value="PEP-utilizers"/>
    <property type="match status" value="1"/>
</dbReference>
<keyword evidence="10" id="KW-0598">Phosphotransferase system</keyword>
<dbReference type="Gene3D" id="1.10.274.10">
    <property type="entry name" value="PtsI, HPr-binding domain"/>
    <property type="match status" value="1"/>
</dbReference>
<dbReference type="Pfam" id="PF00381">
    <property type="entry name" value="PTS-HPr"/>
    <property type="match status" value="1"/>
</dbReference>
<dbReference type="SUPFAM" id="SSF51621">
    <property type="entry name" value="Phosphoenolpyruvate/pyruvate domain"/>
    <property type="match status" value="1"/>
</dbReference>
<comment type="subcellular location">
    <subcellularLocation>
        <location evidence="3">Cytoplasm</location>
    </subcellularLocation>
</comment>
<dbReference type="InterPro" id="IPR000121">
    <property type="entry name" value="PEP_util_C"/>
</dbReference>
<gene>
    <name evidence="16" type="ORF">MBEBAB_1007</name>
</gene>
<dbReference type="SUPFAM" id="SSF47831">
    <property type="entry name" value="Enzyme I of the PEP:sugar phosphotransferase system HPr-binding (sub)domain"/>
    <property type="match status" value="1"/>
</dbReference>
<name>A0A8E0KLS8_9CAUL</name>
<dbReference type="InterPro" id="IPR011055">
    <property type="entry name" value="Dup_hybrid_motif"/>
</dbReference>
<dbReference type="PROSITE" id="PS51093">
    <property type="entry name" value="PTS_EIIA_TYPE_1"/>
    <property type="match status" value="1"/>
</dbReference>
<dbReference type="FunFam" id="2.70.70.10:FF:000001">
    <property type="entry name" value="PTS system glucose-specific IIA component"/>
    <property type="match status" value="1"/>
</dbReference>
<dbReference type="GO" id="GO:0046872">
    <property type="term" value="F:metal ion binding"/>
    <property type="evidence" value="ECO:0007669"/>
    <property type="project" value="UniProtKB-KW"/>
</dbReference>
<dbReference type="SUPFAM" id="SSF51261">
    <property type="entry name" value="Duplicated hybrid motif"/>
    <property type="match status" value="1"/>
</dbReference>
<dbReference type="PROSITE" id="PS00742">
    <property type="entry name" value="PEP_ENZYMES_2"/>
    <property type="match status" value="1"/>
</dbReference>
<keyword evidence="9" id="KW-0808">Transferase</keyword>
<dbReference type="PRINTS" id="PR00107">
    <property type="entry name" value="PHOSPHOCPHPR"/>
</dbReference>
<dbReference type="InterPro" id="IPR006318">
    <property type="entry name" value="PTS_EI-like"/>
</dbReference>
<evidence type="ECO:0000256" key="5">
    <source>
        <dbReference type="ARBA" id="ARBA00012232"/>
    </source>
</evidence>
<proteinExistence type="inferred from homology"/>
<keyword evidence="11" id="KW-0479">Metal-binding</keyword>
<dbReference type="InterPro" id="IPR023151">
    <property type="entry name" value="PEP_util_CS"/>
</dbReference>
<evidence type="ECO:0000256" key="1">
    <source>
        <dbReference type="ARBA" id="ARBA00000683"/>
    </source>
</evidence>
<dbReference type="PANTHER" id="PTHR46244">
    <property type="entry name" value="PHOSPHOENOLPYRUVATE-PROTEIN PHOSPHOTRANSFERASE"/>
    <property type="match status" value="1"/>
</dbReference>